<keyword evidence="2" id="KW-1185">Reference proteome</keyword>
<dbReference type="Proteomes" id="UP001595075">
    <property type="component" value="Unassembled WGS sequence"/>
</dbReference>
<sequence>MSAITVDNPITIFLRQTLNDYDLRLIGSENDTLNQVTAPNLRRTSSFTTQNPPSWPRNYHRVPDRRPLNRDLVFAERPGGSNIPEGVFITVMFTGVALNTGVAQLWSMTGGKVFEGLFSYSIGGEW</sequence>
<comment type="caution">
    <text evidence="1">The sequence shown here is derived from an EMBL/GenBank/DDBJ whole genome shotgun (WGS) entry which is preliminary data.</text>
</comment>
<organism evidence="1 2">
    <name type="scientific">Oculimacula yallundae</name>
    <dbReference type="NCBI Taxonomy" id="86028"/>
    <lineage>
        <taxon>Eukaryota</taxon>
        <taxon>Fungi</taxon>
        <taxon>Dikarya</taxon>
        <taxon>Ascomycota</taxon>
        <taxon>Pezizomycotina</taxon>
        <taxon>Leotiomycetes</taxon>
        <taxon>Helotiales</taxon>
        <taxon>Ploettnerulaceae</taxon>
        <taxon>Oculimacula</taxon>
    </lineage>
</organism>
<reference evidence="1 2" key="1">
    <citation type="journal article" date="2024" name="Commun. Biol.">
        <title>Comparative genomic analysis of thermophilic fungi reveals convergent evolutionary adaptations and gene losses.</title>
        <authorList>
            <person name="Steindorff A.S."/>
            <person name="Aguilar-Pontes M.V."/>
            <person name="Robinson A.J."/>
            <person name="Andreopoulos B."/>
            <person name="LaButti K."/>
            <person name="Kuo A."/>
            <person name="Mondo S."/>
            <person name="Riley R."/>
            <person name="Otillar R."/>
            <person name="Haridas S."/>
            <person name="Lipzen A."/>
            <person name="Grimwood J."/>
            <person name="Schmutz J."/>
            <person name="Clum A."/>
            <person name="Reid I.D."/>
            <person name="Moisan M.C."/>
            <person name="Butler G."/>
            <person name="Nguyen T.T.M."/>
            <person name="Dewar K."/>
            <person name="Conant G."/>
            <person name="Drula E."/>
            <person name="Henrissat B."/>
            <person name="Hansel C."/>
            <person name="Singer S."/>
            <person name="Hutchinson M.I."/>
            <person name="de Vries R.P."/>
            <person name="Natvig D.O."/>
            <person name="Powell A.J."/>
            <person name="Tsang A."/>
            <person name="Grigoriev I.V."/>
        </authorList>
    </citation>
    <scope>NUCLEOTIDE SEQUENCE [LARGE SCALE GENOMIC DNA]</scope>
    <source>
        <strain evidence="1 2">CBS 494.80</strain>
    </source>
</reference>
<protein>
    <submittedName>
        <fullName evidence="1">Uncharacterized protein</fullName>
    </submittedName>
</protein>
<dbReference type="EMBL" id="JAZHXI010000011">
    <property type="protein sequence ID" value="KAL2066176.1"/>
    <property type="molecule type" value="Genomic_DNA"/>
</dbReference>
<name>A0ABR4C8C0_9HELO</name>
<gene>
    <name evidence="1" type="ORF">VTL71DRAFT_2247</name>
</gene>
<evidence type="ECO:0000313" key="2">
    <source>
        <dbReference type="Proteomes" id="UP001595075"/>
    </source>
</evidence>
<accession>A0ABR4C8C0</accession>
<proteinExistence type="predicted"/>
<evidence type="ECO:0000313" key="1">
    <source>
        <dbReference type="EMBL" id="KAL2066176.1"/>
    </source>
</evidence>